<dbReference type="EMBL" id="MGJO01000023">
    <property type="protein sequence ID" value="OGN09373.1"/>
    <property type="molecule type" value="Genomic_DNA"/>
</dbReference>
<evidence type="ECO:0000313" key="1">
    <source>
        <dbReference type="EMBL" id="OGN09373.1"/>
    </source>
</evidence>
<sequence>MNKELLEEGVDMQDTRKENNYQRYLKLGGIINKDDYESALSRLEMAEKNQEIPDKNRVTQAGNMAKFAGIELGGQNGTDQRVRLYSILRSDVKLEKVKPKQTNDQRTSIYYDGVSNSDTKTKEVERHHSEMNDQRIFVEALRMLGDVDSVDKMIKAYPNISFKY</sequence>
<evidence type="ECO:0000313" key="2">
    <source>
        <dbReference type="Proteomes" id="UP000178908"/>
    </source>
</evidence>
<accession>A0A1F8F897</accession>
<gene>
    <name evidence="1" type="ORF">A3C61_00715</name>
</gene>
<dbReference type="AlphaFoldDB" id="A0A1F8F897"/>
<comment type="caution">
    <text evidence="1">The sequence shown here is derived from an EMBL/GenBank/DDBJ whole genome shotgun (WGS) entry which is preliminary data.</text>
</comment>
<dbReference type="Proteomes" id="UP000178908">
    <property type="component" value="Unassembled WGS sequence"/>
</dbReference>
<name>A0A1F8F897_9BACT</name>
<proteinExistence type="predicted"/>
<reference evidence="1 2" key="1">
    <citation type="journal article" date="2016" name="Nat. Commun.">
        <title>Thousands of microbial genomes shed light on interconnected biogeochemical processes in an aquifer system.</title>
        <authorList>
            <person name="Anantharaman K."/>
            <person name="Brown C.T."/>
            <person name="Hug L.A."/>
            <person name="Sharon I."/>
            <person name="Castelle C.J."/>
            <person name="Probst A.J."/>
            <person name="Thomas B.C."/>
            <person name="Singh A."/>
            <person name="Wilkins M.J."/>
            <person name="Karaoz U."/>
            <person name="Brodie E.L."/>
            <person name="Williams K.H."/>
            <person name="Hubbard S.S."/>
            <person name="Banfield J.F."/>
        </authorList>
    </citation>
    <scope>NUCLEOTIDE SEQUENCE [LARGE SCALE GENOMIC DNA]</scope>
</reference>
<organism evidence="1 2">
    <name type="scientific">Candidatus Yanofskybacteria bacterium RIFCSPHIGHO2_02_FULL_39_10</name>
    <dbReference type="NCBI Taxonomy" id="1802674"/>
    <lineage>
        <taxon>Bacteria</taxon>
        <taxon>Candidatus Yanofskyibacteriota</taxon>
    </lineage>
</organism>
<protein>
    <submittedName>
        <fullName evidence="1">Uncharacterized protein</fullName>
    </submittedName>
</protein>